<comment type="caution">
    <text evidence="3">The sequence shown here is derived from an EMBL/GenBank/DDBJ whole genome shotgun (WGS) entry which is preliminary data.</text>
</comment>
<evidence type="ECO:0000259" key="1">
    <source>
        <dbReference type="PROSITE" id="PS51186"/>
    </source>
</evidence>
<dbReference type="OrthoDB" id="4948820at2"/>
<dbReference type="GO" id="GO:0016747">
    <property type="term" value="F:acyltransferase activity, transferring groups other than amino-acyl groups"/>
    <property type="evidence" value="ECO:0007669"/>
    <property type="project" value="InterPro"/>
</dbReference>
<dbReference type="EMBL" id="BKDJ01000008">
    <property type="protein sequence ID" value="GER23248.1"/>
    <property type="molecule type" value="Genomic_DNA"/>
</dbReference>
<feature type="domain" description="N-acetyltransferase" evidence="2">
    <location>
        <begin position="5"/>
        <end position="91"/>
    </location>
</feature>
<reference evidence="3 4" key="1">
    <citation type="submission" date="2019-09" db="EMBL/GenBank/DDBJ databases">
        <title>Arthrobacter zafarii sp. nov., a moderately thermotolerant and halotolerant actinobacterium isolated from Cholistan desert soil of Pakistan.</title>
        <authorList>
            <person name="Amin A."/>
            <person name="Ahmed I."/>
            <person name="Khalid N."/>
            <person name="Schumann P."/>
            <person name="Busse H.J."/>
            <person name="Khan I.U."/>
            <person name="Li S."/>
            <person name="Li W.J."/>
        </authorList>
    </citation>
    <scope>NUCLEOTIDE SEQUENCE [LARGE SCALE GENOMIC DNA]</scope>
    <source>
        <strain evidence="3 4">NCCP-1664</strain>
    </source>
</reference>
<dbReference type="InterPro" id="IPR031165">
    <property type="entry name" value="GNAT_YJDJ"/>
</dbReference>
<dbReference type="PROSITE" id="PS51186">
    <property type="entry name" value="GNAT"/>
    <property type="match status" value="1"/>
</dbReference>
<dbReference type="Gene3D" id="3.40.630.30">
    <property type="match status" value="1"/>
</dbReference>
<dbReference type="InterPro" id="IPR016181">
    <property type="entry name" value="Acyl_CoA_acyltransferase"/>
</dbReference>
<organism evidence="3 4">
    <name type="scientific">Zafaria cholistanensis</name>
    <dbReference type="NCBI Taxonomy" id="1682741"/>
    <lineage>
        <taxon>Bacteria</taxon>
        <taxon>Bacillati</taxon>
        <taxon>Actinomycetota</taxon>
        <taxon>Actinomycetes</taxon>
        <taxon>Micrococcales</taxon>
        <taxon>Micrococcaceae</taxon>
        <taxon>Zafaria</taxon>
    </lineage>
</organism>
<dbReference type="Proteomes" id="UP000325307">
    <property type="component" value="Unassembled WGS sequence"/>
</dbReference>
<accession>A0A5A7NTV6</accession>
<dbReference type="Pfam" id="PF14542">
    <property type="entry name" value="Acetyltransf_CG"/>
    <property type="match status" value="1"/>
</dbReference>
<evidence type="ECO:0000313" key="3">
    <source>
        <dbReference type="EMBL" id="GER23248.1"/>
    </source>
</evidence>
<gene>
    <name evidence="3" type="ORF">NCCP1664_17440</name>
</gene>
<proteinExistence type="predicted"/>
<sequence length="137" mass="15740">MQAIRNDFEASKFIAYVDGAIVGSLEYRIRDGQMWLLEVDVDRRWKGLDLAGRLIREALGEAARRRLAVLPLCHEARRQILAHPRFLRLVPSEQHQHLGKYVTRVRKRAYGRTARAQRRSTDRVAVLPRLSGEGQAA</sequence>
<dbReference type="SUPFAM" id="SSF55729">
    <property type="entry name" value="Acyl-CoA N-acyltransferases (Nat)"/>
    <property type="match status" value="1"/>
</dbReference>
<evidence type="ECO:0000259" key="2">
    <source>
        <dbReference type="PROSITE" id="PS51729"/>
    </source>
</evidence>
<feature type="domain" description="N-acetyltransferase" evidence="1">
    <location>
        <begin position="1"/>
        <end position="133"/>
    </location>
</feature>
<name>A0A5A7NTV6_9MICC</name>
<protein>
    <submittedName>
        <fullName evidence="3">Uncharacterized protein</fullName>
    </submittedName>
</protein>
<keyword evidence="4" id="KW-1185">Reference proteome</keyword>
<dbReference type="InterPro" id="IPR000182">
    <property type="entry name" value="GNAT_dom"/>
</dbReference>
<evidence type="ECO:0000313" key="4">
    <source>
        <dbReference type="Proteomes" id="UP000325307"/>
    </source>
</evidence>
<dbReference type="PROSITE" id="PS51729">
    <property type="entry name" value="GNAT_YJDJ"/>
    <property type="match status" value="1"/>
</dbReference>
<dbReference type="AlphaFoldDB" id="A0A5A7NTV6"/>
<dbReference type="RefSeq" id="WP_149956858.1">
    <property type="nucleotide sequence ID" value="NZ_BKDJ01000008.1"/>
</dbReference>